<comment type="caution">
    <text evidence="5">The sequence shown here is derived from an EMBL/GenBank/DDBJ whole genome shotgun (WGS) entry which is preliminary data.</text>
</comment>
<dbReference type="EMBL" id="SOGO01000008">
    <property type="protein sequence ID" value="TFD06413.1"/>
    <property type="molecule type" value="Genomic_DNA"/>
</dbReference>
<evidence type="ECO:0000256" key="2">
    <source>
        <dbReference type="SAM" id="MobiDB-lite"/>
    </source>
</evidence>
<protein>
    <submittedName>
        <fullName evidence="5">EamA family transporter</fullName>
    </submittedName>
</protein>
<keyword evidence="3" id="KW-0472">Membrane</keyword>
<dbReference type="Proteomes" id="UP000297851">
    <property type="component" value="Unassembled WGS sequence"/>
</dbReference>
<feature type="transmembrane region" description="Helical" evidence="3">
    <location>
        <begin position="137"/>
        <end position="154"/>
    </location>
</feature>
<gene>
    <name evidence="5" type="ORF">E3T25_02460</name>
</gene>
<feature type="domain" description="EamA" evidence="4">
    <location>
        <begin position="85"/>
        <end position="151"/>
    </location>
</feature>
<organism evidence="5 6">
    <name type="scientific">Cryobacterium sandaracinum</name>
    <dbReference type="NCBI Taxonomy" id="1259247"/>
    <lineage>
        <taxon>Bacteria</taxon>
        <taxon>Bacillati</taxon>
        <taxon>Actinomycetota</taxon>
        <taxon>Actinomycetes</taxon>
        <taxon>Micrococcales</taxon>
        <taxon>Microbacteriaceae</taxon>
        <taxon>Cryobacterium</taxon>
    </lineage>
</organism>
<feature type="transmembrane region" description="Helical" evidence="3">
    <location>
        <begin position="111"/>
        <end position="131"/>
    </location>
</feature>
<feature type="compositionally biased region" description="Basic and acidic residues" evidence="2">
    <location>
        <begin position="59"/>
        <end position="68"/>
    </location>
</feature>
<dbReference type="Pfam" id="PF00892">
    <property type="entry name" value="EamA"/>
    <property type="match status" value="1"/>
</dbReference>
<sequence>MVTPPRTVTSRLGVAPIFLAALLWGTTGTAAHFLPVSASPLATKGSHTALDTVHTGGSARHDSADHRPAVGPGRRVRSSGRSARAARAIGPMFVAYLLFGRGPRTVCGSTATSLTLVEPLVATLLAVLIVGERLPPSGWAGLGLVLVAVTALAVPRNSGQPSSGGRTASSPVG</sequence>
<evidence type="ECO:0000256" key="1">
    <source>
        <dbReference type="ARBA" id="ARBA00007362"/>
    </source>
</evidence>
<feature type="region of interest" description="Disordered" evidence="2">
    <location>
        <begin position="53"/>
        <end position="81"/>
    </location>
</feature>
<reference evidence="5 6" key="1">
    <citation type="submission" date="2019-03" db="EMBL/GenBank/DDBJ databases">
        <title>Genomics of glacier-inhabiting Cryobacterium strains.</title>
        <authorList>
            <person name="Liu Q."/>
            <person name="Xin Y.-H."/>
        </authorList>
    </citation>
    <scope>NUCLEOTIDE SEQUENCE [LARGE SCALE GENOMIC DNA]</scope>
    <source>
        <strain evidence="5 6">TMT2-16</strain>
    </source>
</reference>
<keyword evidence="3" id="KW-0812">Transmembrane</keyword>
<comment type="similarity">
    <text evidence="1">Belongs to the EamA transporter family.</text>
</comment>
<name>A0ABY2JLG0_9MICO</name>
<dbReference type="SUPFAM" id="SSF103481">
    <property type="entry name" value="Multidrug resistance efflux transporter EmrE"/>
    <property type="match status" value="1"/>
</dbReference>
<evidence type="ECO:0000313" key="5">
    <source>
        <dbReference type="EMBL" id="TFD06413.1"/>
    </source>
</evidence>
<accession>A0ABY2JLG0</accession>
<dbReference type="InterPro" id="IPR037185">
    <property type="entry name" value="EmrE-like"/>
</dbReference>
<evidence type="ECO:0000313" key="6">
    <source>
        <dbReference type="Proteomes" id="UP000297851"/>
    </source>
</evidence>
<evidence type="ECO:0000259" key="4">
    <source>
        <dbReference type="Pfam" id="PF00892"/>
    </source>
</evidence>
<dbReference type="InterPro" id="IPR000620">
    <property type="entry name" value="EamA_dom"/>
</dbReference>
<proteinExistence type="inferred from homology"/>
<keyword evidence="3" id="KW-1133">Transmembrane helix</keyword>
<keyword evidence="6" id="KW-1185">Reference proteome</keyword>
<feature type="compositionally biased region" description="Low complexity" evidence="2">
    <location>
        <begin position="69"/>
        <end position="81"/>
    </location>
</feature>
<evidence type="ECO:0000256" key="3">
    <source>
        <dbReference type="SAM" id="Phobius"/>
    </source>
</evidence>